<gene>
    <name evidence="9" type="ORF">BC6307_00445</name>
</gene>
<evidence type="ECO:0000256" key="8">
    <source>
        <dbReference type="SAM" id="Phobius"/>
    </source>
</evidence>
<keyword evidence="6 8" id="KW-0472">Membrane</keyword>
<organism evidence="9 10">
    <name type="scientific">Sutcliffiella cohnii</name>
    <dbReference type="NCBI Taxonomy" id="33932"/>
    <lineage>
        <taxon>Bacteria</taxon>
        <taxon>Bacillati</taxon>
        <taxon>Bacillota</taxon>
        <taxon>Bacilli</taxon>
        <taxon>Bacillales</taxon>
        <taxon>Bacillaceae</taxon>
        <taxon>Sutcliffiella</taxon>
    </lineage>
</organism>
<evidence type="ECO:0000256" key="5">
    <source>
        <dbReference type="ARBA" id="ARBA00022989"/>
    </source>
</evidence>
<feature type="binding site" evidence="7">
    <location>
        <position position="196"/>
    </location>
    <ligand>
        <name>Zn(2+)</name>
        <dbReference type="ChEBI" id="CHEBI:29105"/>
    </ligand>
</feature>
<dbReference type="EMBL" id="CP018866">
    <property type="protein sequence ID" value="AST89850.1"/>
    <property type="molecule type" value="Genomic_DNA"/>
</dbReference>
<dbReference type="PANTHER" id="PTHR20855:SF3">
    <property type="entry name" value="LD03007P"/>
    <property type="match status" value="1"/>
</dbReference>
<dbReference type="NCBIfam" id="TIGR01065">
    <property type="entry name" value="hlyIII"/>
    <property type="match status" value="1"/>
</dbReference>
<dbReference type="InterPro" id="IPR004254">
    <property type="entry name" value="AdipoR/HlyIII-related"/>
</dbReference>
<dbReference type="GO" id="GO:0005886">
    <property type="term" value="C:plasma membrane"/>
    <property type="evidence" value="ECO:0007669"/>
    <property type="project" value="UniProtKB-SubCell"/>
</dbReference>
<reference evidence="9 10" key="1">
    <citation type="submission" date="2016-12" db="EMBL/GenBank/DDBJ databases">
        <title>The whole genome sequencing and assembly of Bacillus cohnii DSM 6307T strain.</title>
        <authorList>
            <person name="Lee Y.-J."/>
            <person name="Yi H."/>
            <person name="Bahn Y.-S."/>
            <person name="Kim J.F."/>
            <person name="Lee D.-W."/>
        </authorList>
    </citation>
    <scope>NUCLEOTIDE SEQUENCE [LARGE SCALE GENOMIC DNA]</scope>
    <source>
        <strain evidence="9 10">DSM 6307</strain>
    </source>
</reference>
<keyword evidence="7" id="KW-0862">Zinc</keyword>
<evidence type="ECO:0000256" key="1">
    <source>
        <dbReference type="ARBA" id="ARBA00004651"/>
    </source>
</evidence>
<name>A0A223KK34_9BACI</name>
<evidence type="ECO:0000256" key="7">
    <source>
        <dbReference type="PIRSR" id="PIRSR604254-1"/>
    </source>
</evidence>
<feature type="transmembrane region" description="Helical" evidence="8">
    <location>
        <begin position="82"/>
        <end position="99"/>
    </location>
</feature>
<dbReference type="GO" id="GO:0046872">
    <property type="term" value="F:metal ion binding"/>
    <property type="evidence" value="ECO:0007669"/>
    <property type="project" value="UniProtKB-KW"/>
</dbReference>
<keyword evidence="5 8" id="KW-1133">Transmembrane helix</keyword>
<sequence length="215" mass="23780">MNIYVREPINTYTHLVGAVLSFIGLLAMVIKVASNNGSPLQLFTVILFGLSLIFLYSASTIYHLVQSNAKVIASLRRIDHSMIFILIAGTYTPFCLISLSGTTGWIMFTIIVGLAICGVLFKLVWFNCPRWLSTSIYIAMGWIIITVASPLASALGTKGMILLVTGGLIYTVGGIIYAVKPSFLSFKNWGFHEIFHLYILLGSFAHFLCVYFYVI</sequence>
<dbReference type="PANTHER" id="PTHR20855">
    <property type="entry name" value="ADIPOR/PROGESTIN RECEPTOR-RELATED"/>
    <property type="match status" value="1"/>
</dbReference>
<evidence type="ECO:0000256" key="2">
    <source>
        <dbReference type="ARBA" id="ARBA00008488"/>
    </source>
</evidence>
<feature type="transmembrane region" description="Helical" evidence="8">
    <location>
        <begin position="12"/>
        <end position="30"/>
    </location>
</feature>
<accession>A0A223KK34</accession>
<comment type="subcellular location">
    <subcellularLocation>
        <location evidence="1">Cell membrane</location>
        <topology evidence="1">Multi-pass membrane protein</topology>
    </subcellularLocation>
</comment>
<protein>
    <submittedName>
        <fullName evidence="9">Hemolysin</fullName>
    </submittedName>
</protein>
<dbReference type="GO" id="GO:0140911">
    <property type="term" value="F:pore-forming activity"/>
    <property type="evidence" value="ECO:0007669"/>
    <property type="project" value="InterPro"/>
</dbReference>
<feature type="binding site" evidence="7">
    <location>
        <position position="192"/>
    </location>
    <ligand>
        <name>Zn(2+)</name>
        <dbReference type="ChEBI" id="CHEBI:29105"/>
    </ligand>
</feature>
<dbReference type="Pfam" id="PF03006">
    <property type="entry name" value="HlyIII"/>
    <property type="match status" value="1"/>
</dbReference>
<evidence type="ECO:0000313" key="10">
    <source>
        <dbReference type="Proteomes" id="UP000215224"/>
    </source>
</evidence>
<feature type="transmembrane region" description="Helical" evidence="8">
    <location>
        <begin position="191"/>
        <end position="214"/>
    </location>
</feature>
<evidence type="ECO:0000256" key="6">
    <source>
        <dbReference type="ARBA" id="ARBA00023136"/>
    </source>
</evidence>
<feature type="binding site" evidence="7">
    <location>
        <position position="63"/>
    </location>
    <ligand>
        <name>Zn(2+)</name>
        <dbReference type="ChEBI" id="CHEBI:29105"/>
    </ligand>
</feature>
<keyword evidence="3" id="KW-1003">Cell membrane</keyword>
<dbReference type="KEGG" id="bcoh:BC6307_00445"/>
<dbReference type="Proteomes" id="UP000215224">
    <property type="component" value="Chromosome"/>
</dbReference>
<evidence type="ECO:0000256" key="4">
    <source>
        <dbReference type="ARBA" id="ARBA00022692"/>
    </source>
</evidence>
<keyword evidence="7" id="KW-0479">Metal-binding</keyword>
<keyword evidence="10" id="KW-1185">Reference proteome</keyword>
<feature type="transmembrane region" description="Helical" evidence="8">
    <location>
        <begin position="136"/>
        <end position="155"/>
    </location>
</feature>
<evidence type="ECO:0000256" key="3">
    <source>
        <dbReference type="ARBA" id="ARBA00022475"/>
    </source>
</evidence>
<dbReference type="RefSeq" id="WP_066420350.1">
    <property type="nucleotide sequence ID" value="NZ_CP018866.1"/>
</dbReference>
<feature type="transmembrane region" description="Helical" evidence="8">
    <location>
        <begin position="42"/>
        <end position="62"/>
    </location>
</feature>
<comment type="similarity">
    <text evidence="2">Belongs to the UPF0073 (Hly-III) family.</text>
</comment>
<evidence type="ECO:0000313" key="9">
    <source>
        <dbReference type="EMBL" id="AST89850.1"/>
    </source>
</evidence>
<dbReference type="AlphaFoldDB" id="A0A223KK34"/>
<feature type="transmembrane region" description="Helical" evidence="8">
    <location>
        <begin position="105"/>
        <end position="124"/>
    </location>
</feature>
<dbReference type="InterPro" id="IPR005744">
    <property type="entry name" value="Hy-lIII"/>
</dbReference>
<dbReference type="STRING" id="1314751.GCA_001591425_04204"/>
<feature type="transmembrane region" description="Helical" evidence="8">
    <location>
        <begin position="161"/>
        <end position="179"/>
    </location>
</feature>
<keyword evidence="4 8" id="KW-0812">Transmembrane</keyword>
<proteinExistence type="inferred from homology"/>